<evidence type="ECO:0000259" key="13">
    <source>
        <dbReference type="PROSITE" id="PS50262"/>
    </source>
</evidence>
<feature type="transmembrane region" description="Helical" evidence="12">
    <location>
        <begin position="144"/>
        <end position="171"/>
    </location>
</feature>
<dbReference type="GO" id="GO:0004984">
    <property type="term" value="F:olfactory receptor activity"/>
    <property type="evidence" value="ECO:0007669"/>
    <property type="project" value="InterPro"/>
</dbReference>
<dbReference type="PROSITE" id="PS50262">
    <property type="entry name" value="G_PROTEIN_RECEP_F1_2"/>
    <property type="match status" value="1"/>
</dbReference>
<dbReference type="GO" id="GO:0004930">
    <property type="term" value="F:G protein-coupled receptor activity"/>
    <property type="evidence" value="ECO:0007669"/>
    <property type="project" value="UniProtKB-KW"/>
</dbReference>
<dbReference type="CDD" id="cd15911">
    <property type="entry name" value="7tmA_OR11A-like"/>
    <property type="match status" value="1"/>
</dbReference>
<dbReference type="InParanoid" id="A0A3Q0FTJ5"/>
<feature type="transmembrane region" description="Helical" evidence="12">
    <location>
        <begin position="240"/>
        <end position="264"/>
    </location>
</feature>
<evidence type="ECO:0000256" key="9">
    <source>
        <dbReference type="ARBA" id="ARBA00023170"/>
    </source>
</evidence>
<evidence type="ECO:0000256" key="3">
    <source>
        <dbReference type="ARBA" id="ARBA00022606"/>
    </source>
</evidence>
<dbReference type="InterPro" id="IPR000725">
    <property type="entry name" value="Olfact_rcpt"/>
</dbReference>
<keyword evidence="5 12" id="KW-0552">Olfaction</keyword>
<keyword evidence="8 12" id="KW-0472">Membrane</keyword>
<evidence type="ECO:0000256" key="10">
    <source>
        <dbReference type="ARBA" id="ARBA00023224"/>
    </source>
</evidence>
<evidence type="ECO:0000256" key="11">
    <source>
        <dbReference type="RuleBase" id="RU000688"/>
    </source>
</evidence>
<dbReference type="FunFam" id="1.20.1070.10:FF:000001">
    <property type="entry name" value="Olfactory receptor"/>
    <property type="match status" value="1"/>
</dbReference>
<protein>
    <recommendedName>
        <fullName evidence="12">Olfactory receptor</fullName>
    </recommendedName>
</protein>
<dbReference type="Gene3D" id="1.20.1070.10">
    <property type="entry name" value="Rhodopsin 7-helix transmembrane proteins"/>
    <property type="match status" value="1"/>
</dbReference>
<keyword evidence="2 12" id="KW-1003">Cell membrane</keyword>
<feature type="domain" description="G-protein coupled receptors family 1 profile" evidence="13">
    <location>
        <begin position="44"/>
        <end position="293"/>
    </location>
</feature>
<dbReference type="InterPro" id="IPR000276">
    <property type="entry name" value="GPCR_Rhodpsn"/>
</dbReference>
<sequence>MSCNARGNQTHVTEFILLGFGELPEQHLILFLPFLLIYIVTMTGNLLILALVVADQHLHTPMYFFLGSLSFLEICYTSNILPRMLASAVTGNRSISFHGCFVQYYFFGCFAATECYLLAVMSYDRYLAICKPLHYTALMNTRVCLQLVTGSWISGFLSNSILTLLIASLSFCGPNEIDHFFCDSFPMIKLSCSNSHIERLMTSFMACVTSLIPFMLTLASYICIITTIMKIPSTTGRKKAFSTCSSHLIVVTLFYGSIIFVYGIPQKKTLKHITKVFSAFFTILTPILNPLIYSLRNKEVKEALKKAMHKVTGFKKGFLISQKIASG</sequence>
<dbReference type="Pfam" id="PF13853">
    <property type="entry name" value="7tm_4"/>
    <property type="match status" value="1"/>
</dbReference>
<feature type="transmembrane region" description="Helical" evidence="12">
    <location>
        <begin position="28"/>
        <end position="54"/>
    </location>
</feature>
<feature type="transmembrane region" description="Helical" evidence="12">
    <location>
        <begin position="101"/>
        <end position="123"/>
    </location>
</feature>
<dbReference type="InterPro" id="IPR017452">
    <property type="entry name" value="GPCR_Rhodpsn_7TM"/>
</dbReference>
<dbReference type="AlphaFoldDB" id="A0A3Q0FTJ5"/>
<comment type="subcellular location">
    <subcellularLocation>
        <location evidence="1 12">Cell membrane</location>
        <topology evidence="1 12">Multi-pass membrane protein</topology>
    </subcellularLocation>
</comment>
<accession>A0A3Q0FTJ5</accession>
<feature type="transmembrane region" description="Helical" evidence="12">
    <location>
        <begin position="61"/>
        <end position="81"/>
    </location>
</feature>
<dbReference type="RefSeq" id="XP_025050649.1">
    <property type="nucleotide sequence ID" value="XM_025194864.1"/>
</dbReference>
<evidence type="ECO:0000256" key="1">
    <source>
        <dbReference type="ARBA" id="ARBA00004651"/>
    </source>
</evidence>
<dbReference type="PROSITE" id="PS00237">
    <property type="entry name" value="G_PROTEIN_RECEP_F1_1"/>
    <property type="match status" value="1"/>
</dbReference>
<dbReference type="SUPFAM" id="SSF81321">
    <property type="entry name" value="Family A G protein-coupled receptor-like"/>
    <property type="match status" value="1"/>
</dbReference>
<evidence type="ECO:0000256" key="4">
    <source>
        <dbReference type="ARBA" id="ARBA00022692"/>
    </source>
</evidence>
<evidence type="ECO:0000256" key="7">
    <source>
        <dbReference type="ARBA" id="ARBA00023040"/>
    </source>
</evidence>
<comment type="similarity">
    <text evidence="11">Belongs to the G-protein coupled receptor 1 family.</text>
</comment>
<dbReference type="Proteomes" id="UP000189705">
    <property type="component" value="Unplaced"/>
</dbReference>
<keyword evidence="10 11" id="KW-0807">Transducer</keyword>
<evidence type="ECO:0000313" key="15">
    <source>
        <dbReference type="RefSeq" id="XP_025050649.1"/>
    </source>
</evidence>
<evidence type="ECO:0000256" key="2">
    <source>
        <dbReference type="ARBA" id="ARBA00022475"/>
    </source>
</evidence>
<feature type="transmembrane region" description="Helical" evidence="12">
    <location>
        <begin position="276"/>
        <end position="295"/>
    </location>
</feature>
<dbReference type="KEGG" id="asn:112548617"/>
<reference evidence="15" key="1">
    <citation type="submission" date="2025-08" db="UniProtKB">
        <authorList>
            <consortium name="RefSeq"/>
        </authorList>
    </citation>
    <scope>IDENTIFICATION</scope>
</reference>
<evidence type="ECO:0000256" key="5">
    <source>
        <dbReference type="ARBA" id="ARBA00022725"/>
    </source>
</evidence>
<dbReference type="GeneID" id="112548617"/>
<keyword evidence="4 11" id="KW-0812">Transmembrane</keyword>
<dbReference type="PRINTS" id="PR00237">
    <property type="entry name" value="GPCRRHODOPSN"/>
</dbReference>
<keyword evidence="9 11" id="KW-0675">Receptor</keyword>
<keyword evidence="7 11" id="KW-0297">G-protein coupled receptor</keyword>
<keyword evidence="6 12" id="KW-1133">Transmembrane helix</keyword>
<dbReference type="InterPro" id="IPR050516">
    <property type="entry name" value="Olfactory_GPCR"/>
</dbReference>
<evidence type="ECO:0000256" key="6">
    <source>
        <dbReference type="ARBA" id="ARBA00022989"/>
    </source>
</evidence>
<keyword evidence="3 12" id="KW-0716">Sensory transduction</keyword>
<evidence type="ECO:0000313" key="14">
    <source>
        <dbReference type="Proteomes" id="UP000189705"/>
    </source>
</evidence>
<dbReference type="PANTHER" id="PTHR26452">
    <property type="entry name" value="OLFACTORY RECEPTOR"/>
    <property type="match status" value="1"/>
</dbReference>
<dbReference type="PRINTS" id="PR00245">
    <property type="entry name" value="OLFACTORYR"/>
</dbReference>
<organism evidence="14 15">
    <name type="scientific">Alligator sinensis</name>
    <name type="common">Chinese alligator</name>
    <dbReference type="NCBI Taxonomy" id="38654"/>
    <lineage>
        <taxon>Eukaryota</taxon>
        <taxon>Metazoa</taxon>
        <taxon>Chordata</taxon>
        <taxon>Craniata</taxon>
        <taxon>Vertebrata</taxon>
        <taxon>Euteleostomi</taxon>
        <taxon>Archelosauria</taxon>
        <taxon>Archosauria</taxon>
        <taxon>Crocodylia</taxon>
        <taxon>Alligatoridae</taxon>
        <taxon>Alligatorinae</taxon>
        <taxon>Alligator</taxon>
    </lineage>
</organism>
<name>A0A3Q0FTJ5_ALLSI</name>
<evidence type="ECO:0000256" key="8">
    <source>
        <dbReference type="ARBA" id="ARBA00023136"/>
    </source>
</evidence>
<dbReference type="GO" id="GO:0005886">
    <property type="term" value="C:plasma membrane"/>
    <property type="evidence" value="ECO:0007669"/>
    <property type="project" value="UniProtKB-SubCell"/>
</dbReference>
<feature type="transmembrane region" description="Helical" evidence="12">
    <location>
        <begin position="203"/>
        <end position="228"/>
    </location>
</feature>
<evidence type="ECO:0000256" key="12">
    <source>
        <dbReference type="RuleBase" id="RU363047"/>
    </source>
</evidence>
<gene>
    <name evidence="15" type="primary">LOC112548617</name>
</gene>
<keyword evidence="14" id="KW-1185">Reference proteome</keyword>
<proteinExistence type="inferred from homology"/>